<dbReference type="SUPFAM" id="SSF51735">
    <property type="entry name" value="NAD(P)-binding Rossmann-fold domains"/>
    <property type="match status" value="1"/>
</dbReference>
<dbReference type="PRINTS" id="PR00080">
    <property type="entry name" value="SDRFAMILY"/>
</dbReference>
<name>A0A0P0RQ16_9BURK</name>
<dbReference type="InterPro" id="IPR002347">
    <property type="entry name" value="SDR_fam"/>
</dbReference>
<keyword evidence="2" id="KW-0614">Plasmid</keyword>
<dbReference type="PANTHER" id="PTHR42760">
    <property type="entry name" value="SHORT-CHAIN DEHYDROGENASES/REDUCTASES FAMILY MEMBER"/>
    <property type="match status" value="1"/>
</dbReference>
<comment type="similarity">
    <text evidence="1">Belongs to the short-chain dehydrogenases/reductases (SDR) family.</text>
</comment>
<dbReference type="Pfam" id="PF13561">
    <property type="entry name" value="adh_short_C2"/>
    <property type="match status" value="1"/>
</dbReference>
<dbReference type="EMBL" id="CP012748">
    <property type="protein sequence ID" value="ALL71137.1"/>
    <property type="molecule type" value="Genomic_DNA"/>
</dbReference>
<dbReference type="AlphaFoldDB" id="A0A0P0RQ16"/>
<dbReference type="GO" id="GO:0030497">
    <property type="term" value="P:fatty acid elongation"/>
    <property type="evidence" value="ECO:0007669"/>
    <property type="project" value="TreeGrafter"/>
</dbReference>
<proteinExistence type="inferred from homology"/>
<dbReference type="InterPro" id="IPR036291">
    <property type="entry name" value="NAD(P)-bd_dom_sf"/>
</dbReference>
<gene>
    <name evidence="2" type="ORF">K788_00010750</name>
</gene>
<evidence type="ECO:0000313" key="2">
    <source>
        <dbReference type="EMBL" id="ALL71137.1"/>
    </source>
</evidence>
<dbReference type="Proteomes" id="UP000019146">
    <property type="component" value="Plasmid unnamed"/>
</dbReference>
<evidence type="ECO:0000313" key="3">
    <source>
        <dbReference type="Proteomes" id="UP000019146"/>
    </source>
</evidence>
<sequence length="257" mass="26398">MPAHVPVPDTPRTAIVTGAAGAIGRATAVKLLQAGHRVALVDRSGDALSEALAGLDADRAMPLCLDIASPDSPAALDAAIRVRWEPASVLVNNAAISPKHAGKAADLEQVTAEEWRLVMEINVAAPMRLAACLIPFMRQQGWGRIINVSSRAGRSIANAAGPAYMTSKAAVLGITRSIASDYAQYGVTCNSVAPGLVETALTRAISPDLLATIRARTALGRGGEPEEIGAVIAFLASHDAGFITGACIAVNGGAFMC</sequence>
<reference evidence="2 3" key="1">
    <citation type="journal article" date="2014" name="Genome Announc.">
        <title>Draft Genome Sequence of the Haloacid-Degrading Burkholderia caribensis Strain MBA4.</title>
        <authorList>
            <person name="Pan Y."/>
            <person name="Kong K.F."/>
            <person name="Tsang J.S."/>
        </authorList>
    </citation>
    <scope>NUCLEOTIDE SEQUENCE [LARGE SCALE GENOMIC DNA]</scope>
    <source>
        <strain evidence="2 3">MBA4</strain>
        <plasmid evidence="3">Plasmid</plasmid>
    </source>
</reference>
<dbReference type="KEGG" id="bcai:K788_00010750"/>
<dbReference type="FunFam" id="3.40.50.720:FF:000084">
    <property type="entry name" value="Short-chain dehydrogenase reductase"/>
    <property type="match status" value="1"/>
</dbReference>
<evidence type="ECO:0000256" key="1">
    <source>
        <dbReference type="ARBA" id="ARBA00006484"/>
    </source>
</evidence>
<dbReference type="PANTHER" id="PTHR42760:SF40">
    <property type="entry name" value="3-OXOACYL-[ACYL-CARRIER-PROTEIN] REDUCTASE, CHLOROPLASTIC"/>
    <property type="match status" value="1"/>
</dbReference>
<keyword evidence="2" id="KW-0560">Oxidoreductase</keyword>
<dbReference type="PRINTS" id="PR00081">
    <property type="entry name" value="GDHRDH"/>
</dbReference>
<protein>
    <submittedName>
        <fullName evidence="2">Dehydrogenases with different specificities (Related to short-chain alcohol dehydrogenases)</fullName>
        <ecNumber evidence="2">1.1.1.100</ecNumber>
    </submittedName>
</protein>
<geneLocation type="plasmid" evidence="3"/>
<dbReference type="EC" id="1.1.1.100" evidence="2"/>
<dbReference type="GO" id="GO:0004316">
    <property type="term" value="F:3-oxoacyl-[acyl-carrier-protein] reductase (NADPH) activity"/>
    <property type="evidence" value="ECO:0007669"/>
    <property type="project" value="UniProtKB-EC"/>
</dbReference>
<organism evidence="2 3">
    <name type="scientific">Paraburkholderia caribensis MBA4</name>
    <dbReference type="NCBI Taxonomy" id="1323664"/>
    <lineage>
        <taxon>Bacteria</taxon>
        <taxon>Pseudomonadati</taxon>
        <taxon>Pseudomonadota</taxon>
        <taxon>Betaproteobacteria</taxon>
        <taxon>Burkholderiales</taxon>
        <taxon>Burkholderiaceae</taxon>
        <taxon>Paraburkholderia</taxon>
    </lineage>
</organism>
<accession>A0A0P0RQ16</accession>
<dbReference type="Gene3D" id="3.40.50.720">
    <property type="entry name" value="NAD(P)-binding Rossmann-like Domain"/>
    <property type="match status" value="1"/>
</dbReference>